<dbReference type="RefSeq" id="WP_099392431.1">
    <property type="nucleotide sequence ID" value="NZ_PDYF01000029.1"/>
</dbReference>
<proteinExistence type="predicted"/>
<name>A0A2G3DTJ9_9FIRM</name>
<dbReference type="EMBL" id="PDYF01000029">
    <property type="protein sequence ID" value="PHU34271.1"/>
    <property type="molecule type" value="Genomic_DNA"/>
</dbReference>
<comment type="caution">
    <text evidence="1">The sequence shown here is derived from an EMBL/GenBank/DDBJ whole genome shotgun (WGS) entry which is preliminary data.</text>
</comment>
<dbReference type="PANTHER" id="PTHR40266">
    <property type="entry name" value="TOXIN HIGB-1"/>
    <property type="match status" value="1"/>
</dbReference>
<reference evidence="1 2" key="1">
    <citation type="submission" date="2017-10" db="EMBL/GenBank/DDBJ databases">
        <title>Resolving the taxonomy of Roseburia spp., Eubacterium rectale and Agathobacter spp. through phylogenomic analysis.</title>
        <authorList>
            <person name="Sheridan P.O."/>
            <person name="Walker A.W."/>
            <person name="Duncan S.H."/>
            <person name="Scott K.P."/>
            <person name="Toole P.W.O."/>
            <person name="Luis P."/>
            <person name="Flint H.J."/>
        </authorList>
    </citation>
    <scope>NUCLEOTIDE SEQUENCE [LARGE SCALE GENOMIC DNA]</scope>
    <source>
        <strain evidence="1 2">JK626</strain>
    </source>
</reference>
<organism evidence="1 2">
    <name type="scientific">Pseudobutyrivibrio ruminis</name>
    <dbReference type="NCBI Taxonomy" id="46206"/>
    <lineage>
        <taxon>Bacteria</taxon>
        <taxon>Bacillati</taxon>
        <taxon>Bacillota</taxon>
        <taxon>Clostridia</taxon>
        <taxon>Lachnospirales</taxon>
        <taxon>Lachnospiraceae</taxon>
        <taxon>Pseudobutyrivibrio</taxon>
    </lineage>
</organism>
<dbReference type="Pfam" id="PF05015">
    <property type="entry name" value="HigB-like_toxin"/>
    <property type="match status" value="1"/>
</dbReference>
<dbReference type="Proteomes" id="UP000225889">
    <property type="component" value="Unassembled WGS sequence"/>
</dbReference>
<dbReference type="AlphaFoldDB" id="A0A2G3DTJ9"/>
<accession>A0A2G3DTJ9</accession>
<dbReference type="InterPro" id="IPR007711">
    <property type="entry name" value="HigB-1"/>
</dbReference>
<gene>
    <name evidence="1" type="ORF">CSX01_10965</name>
</gene>
<dbReference type="InterPro" id="IPR035093">
    <property type="entry name" value="RelE/ParE_toxin_dom_sf"/>
</dbReference>
<reference evidence="1 2" key="2">
    <citation type="submission" date="2017-10" db="EMBL/GenBank/DDBJ databases">
        <authorList>
            <person name="Banno H."/>
            <person name="Chua N.-H."/>
        </authorList>
    </citation>
    <scope>NUCLEOTIDE SEQUENCE [LARGE SCALE GENOMIC DNA]</scope>
    <source>
        <strain evidence="1 2">JK626</strain>
    </source>
</reference>
<evidence type="ECO:0000313" key="2">
    <source>
        <dbReference type="Proteomes" id="UP000225889"/>
    </source>
</evidence>
<dbReference type="SUPFAM" id="SSF143011">
    <property type="entry name" value="RelE-like"/>
    <property type="match status" value="1"/>
</dbReference>
<evidence type="ECO:0000313" key="1">
    <source>
        <dbReference type="EMBL" id="PHU34271.1"/>
    </source>
</evidence>
<dbReference type="PANTHER" id="PTHR40266:SF2">
    <property type="entry name" value="TOXIN HIGB-1"/>
    <property type="match status" value="1"/>
</dbReference>
<dbReference type="Gene3D" id="3.30.2310.20">
    <property type="entry name" value="RelE-like"/>
    <property type="match status" value="1"/>
</dbReference>
<sequence>MIKSFKNIETMRIYEQHFVKKIPQDVSRIALRKLIMIDNAESLNDLRVPPGNRLEKLFGDRLGQYSIRINDQFRICFTEKDNDFYDVEIVDYH</sequence>
<protein>
    <submittedName>
        <fullName evidence="1">Plasmid maintenance system killer protein</fullName>
    </submittedName>
</protein>